<organism evidence="9 10">
    <name type="scientific">Achromobacter kerstersii</name>
    <dbReference type="NCBI Taxonomy" id="1353890"/>
    <lineage>
        <taxon>Bacteria</taxon>
        <taxon>Pseudomonadati</taxon>
        <taxon>Pseudomonadota</taxon>
        <taxon>Betaproteobacteria</taxon>
        <taxon>Burkholderiales</taxon>
        <taxon>Alcaligenaceae</taxon>
        <taxon>Achromobacter</taxon>
    </lineage>
</organism>
<protein>
    <submittedName>
        <fullName evidence="9">Carnitine monooxygenase reductase subunit</fullName>
        <ecNumber evidence="9">1.14.13.239</ecNumber>
    </submittedName>
</protein>
<evidence type="ECO:0000313" key="9">
    <source>
        <dbReference type="EMBL" id="CAB3664849.1"/>
    </source>
</evidence>
<keyword evidence="10" id="KW-1185">Reference proteome</keyword>
<accession>A0A6S6Z6J4</accession>
<evidence type="ECO:0000259" key="7">
    <source>
        <dbReference type="PROSITE" id="PS51085"/>
    </source>
</evidence>
<name>A0A6S6Z6J4_9BURK</name>
<dbReference type="Proteomes" id="UP000494269">
    <property type="component" value="Unassembled WGS sequence"/>
</dbReference>
<dbReference type="Gene3D" id="3.40.50.80">
    <property type="entry name" value="Nucleotide-binding domain of ferredoxin-NADP reductase (FNR) module"/>
    <property type="match status" value="1"/>
</dbReference>
<evidence type="ECO:0000256" key="4">
    <source>
        <dbReference type="ARBA" id="ARBA00023002"/>
    </source>
</evidence>
<dbReference type="SUPFAM" id="SSF63380">
    <property type="entry name" value="Riboflavin synthase domain-like"/>
    <property type="match status" value="1"/>
</dbReference>
<dbReference type="PANTHER" id="PTHR47354:SF1">
    <property type="entry name" value="CARNITINE MONOOXYGENASE REDUCTASE SUBUNIT"/>
    <property type="match status" value="1"/>
</dbReference>
<dbReference type="InterPro" id="IPR050415">
    <property type="entry name" value="MRET"/>
</dbReference>
<dbReference type="SUPFAM" id="SSF52343">
    <property type="entry name" value="Ferredoxin reductase-like, C-terminal NADP-linked domain"/>
    <property type="match status" value="1"/>
</dbReference>
<dbReference type="SUPFAM" id="SSF54292">
    <property type="entry name" value="2Fe-2S ferredoxin-like"/>
    <property type="match status" value="1"/>
</dbReference>
<dbReference type="CDD" id="cd06185">
    <property type="entry name" value="PDR_like"/>
    <property type="match status" value="1"/>
</dbReference>
<keyword evidence="4 9" id="KW-0560">Oxidoreductase</keyword>
<dbReference type="CDD" id="cd00207">
    <property type="entry name" value="fer2"/>
    <property type="match status" value="1"/>
</dbReference>
<dbReference type="PROSITE" id="PS51085">
    <property type="entry name" value="2FE2S_FER_2"/>
    <property type="match status" value="1"/>
</dbReference>
<evidence type="ECO:0000313" key="10">
    <source>
        <dbReference type="Proteomes" id="UP000494269"/>
    </source>
</evidence>
<dbReference type="InterPro" id="IPR017927">
    <property type="entry name" value="FAD-bd_FR_type"/>
</dbReference>
<evidence type="ECO:0000256" key="1">
    <source>
        <dbReference type="ARBA" id="ARBA00022630"/>
    </source>
</evidence>
<gene>
    <name evidence="9" type="primary">cntB</name>
    <name evidence="9" type="ORF">LMG3441_00758</name>
</gene>
<keyword evidence="3" id="KW-0479">Metal-binding</keyword>
<dbReference type="PRINTS" id="PR00409">
    <property type="entry name" value="PHDIOXRDTASE"/>
</dbReference>
<dbReference type="AlphaFoldDB" id="A0A6S6Z6J4"/>
<keyword evidence="5" id="KW-0408">Iron</keyword>
<keyword evidence="9" id="KW-0503">Monooxygenase</keyword>
<dbReference type="EC" id="1.14.13.239" evidence="9"/>
<dbReference type="InterPro" id="IPR039261">
    <property type="entry name" value="FNR_nucleotide-bd"/>
</dbReference>
<keyword evidence="2" id="KW-0001">2Fe-2S</keyword>
<dbReference type="Gene3D" id="3.10.20.30">
    <property type="match status" value="1"/>
</dbReference>
<keyword evidence="1" id="KW-0285">Flavoprotein</keyword>
<dbReference type="PROSITE" id="PS51384">
    <property type="entry name" value="FAD_FR"/>
    <property type="match status" value="1"/>
</dbReference>
<dbReference type="InterPro" id="IPR006058">
    <property type="entry name" value="2Fe2S_fd_BS"/>
</dbReference>
<dbReference type="GO" id="GO:0046872">
    <property type="term" value="F:metal ion binding"/>
    <property type="evidence" value="ECO:0007669"/>
    <property type="project" value="UniProtKB-KW"/>
</dbReference>
<dbReference type="InterPro" id="IPR036010">
    <property type="entry name" value="2Fe-2S_ferredoxin-like_sf"/>
</dbReference>
<dbReference type="InterPro" id="IPR001041">
    <property type="entry name" value="2Fe-2S_ferredoxin-type"/>
</dbReference>
<sequence length="319" mass="34307">MGSTIVLRIERAEAITSRVRRLVLVATDGAQLESFAPGSHIELHVPASGSRPLMHRAYSLVRPHTPGNAYEIAVQLEGQGTGGSRWVHELSVGQTVAASSPRNDFPMRGMDSRPLLIAAGIGITPILCMALDLQRQGKQFDLHYVAREPSDAAYADEVRALPNAHCWFDGGDPSKGIPLRKAIGASQSGRHLHVCGPKGFIAATLDAGRELGWSEDHLHCELFTGSLPVGGDRPFVVELRQTGMTVDVVAGQSIMEAMEAAGIDTMFDCRRGDCGICTAQVIEGQAEHRDSCLSSREREAGSICICVSRSMSEKLVLDL</sequence>
<proteinExistence type="predicted"/>
<evidence type="ECO:0000256" key="6">
    <source>
        <dbReference type="ARBA" id="ARBA00023014"/>
    </source>
</evidence>
<dbReference type="InterPro" id="IPR017938">
    <property type="entry name" value="Riboflavin_synthase-like_b-brl"/>
</dbReference>
<evidence type="ECO:0000256" key="5">
    <source>
        <dbReference type="ARBA" id="ARBA00023004"/>
    </source>
</evidence>
<evidence type="ECO:0000259" key="8">
    <source>
        <dbReference type="PROSITE" id="PS51384"/>
    </source>
</evidence>
<dbReference type="GO" id="GO:0051537">
    <property type="term" value="F:2 iron, 2 sulfur cluster binding"/>
    <property type="evidence" value="ECO:0007669"/>
    <property type="project" value="UniProtKB-KW"/>
</dbReference>
<reference evidence="9 10" key="1">
    <citation type="submission" date="2020-04" db="EMBL/GenBank/DDBJ databases">
        <authorList>
            <person name="De Canck E."/>
        </authorList>
    </citation>
    <scope>NUCLEOTIDE SEQUENCE [LARGE SCALE GENOMIC DNA]</scope>
    <source>
        <strain evidence="9 10">LMG 3441</strain>
    </source>
</reference>
<dbReference type="EMBL" id="CADIJQ010000001">
    <property type="protein sequence ID" value="CAB3664849.1"/>
    <property type="molecule type" value="Genomic_DNA"/>
</dbReference>
<dbReference type="PROSITE" id="PS00197">
    <property type="entry name" value="2FE2S_FER_1"/>
    <property type="match status" value="1"/>
</dbReference>
<keyword evidence="6" id="KW-0411">Iron-sulfur</keyword>
<dbReference type="GO" id="GO:0004497">
    <property type="term" value="F:monooxygenase activity"/>
    <property type="evidence" value="ECO:0007669"/>
    <property type="project" value="UniProtKB-KW"/>
</dbReference>
<feature type="domain" description="FAD-binding FR-type" evidence="8">
    <location>
        <begin position="2"/>
        <end position="108"/>
    </location>
</feature>
<evidence type="ECO:0000256" key="2">
    <source>
        <dbReference type="ARBA" id="ARBA00022714"/>
    </source>
</evidence>
<dbReference type="InterPro" id="IPR012675">
    <property type="entry name" value="Beta-grasp_dom_sf"/>
</dbReference>
<evidence type="ECO:0000256" key="3">
    <source>
        <dbReference type="ARBA" id="ARBA00022723"/>
    </source>
</evidence>
<dbReference type="Pfam" id="PF00111">
    <property type="entry name" value="Fer2"/>
    <property type="match status" value="1"/>
</dbReference>
<dbReference type="PANTHER" id="PTHR47354">
    <property type="entry name" value="NADH OXIDOREDUCTASE HCR"/>
    <property type="match status" value="1"/>
</dbReference>
<dbReference type="Gene3D" id="2.40.30.10">
    <property type="entry name" value="Translation factors"/>
    <property type="match status" value="1"/>
</dbReference>
<feature type="domain" description="2Fe-2S ferredoxin-type" evidence="7">
    <location>
        <begin position="235"/>
        <end position="319"/>
    </location>
</feature>